<evidence type="ECO:0000313" key="1">
    <source>
        <dbReference type="EMBL" id="CAI2717126.1"/>
    </source>
</evidence>
<reference evidence="1 2" key="1">
    <citation type="submission" date="2022-09" db="EMBL/GenBank/DDBJ databases">
        <authorList>
            <person name="Kop L."/>
        </authorList>
    </citation>
    <scope>NUCLEOTIDE SEQUENCE [LARGE SCALE GENOMIC DNA]</scope>
    <source>
        <strain evidence="1 2">347</strain>
    </source>
</reference>
<dbReference type="EMBL" id="OX336137">
    <property type="protein sequence ID" value="CAI2717126.1"/>
    <property type="molecule type" value="Genomic_DNA"/>
</dbReference>
<keyword evidence="2" id="KW-1185">Reference proteome</keyword>
<protein>
    <submittedName>
        <fullName evidence="1">Uncharacterized protein</fullName>
    </submittedName>
</protein>
<name>A0ABM9HAH6_9BACT</name>
<accession>A0ABM9HAH6</accession>
<proteinExistence type="predicted"/>
<gene>
    <name evidence="1" type="ORF">NSPWAT_0267</name>
</gene>
<organism evidence="1 2">
    <name type="scientific">Nitrospina watsonii</name>
    <dbReference type="NCBI Taxonomy" id="1323948"/>
    <lineage>
        <taxon>Bacteria</taxon>
        <taxon>Pseudomonadati</taxon>
        <taxon>Nitrospinota/Tectimicrobiota group</taxon>
        <taxon>Nitrospinota</taxon>
        <taxon>Nitrospinia</taxon>
        <taxon>Nitrospinales</taxon>
        <taxon>Nitrospinaceae</taxon>
        <taxon>Nitrospina</taxon>
    </lineage>
</organism>
<sequence>MKDNRGRIPLAPFTRGDRVARVKQIIFGIGPTGHRSPREHSPVRSRPGRVCVHRGFIFY</sequence>
<evidence type="ECO:0000313" key="2">
    <source>
        <dbReference type="Proteomes" id="UP001157733"/>
    </source>
</evidence>
<dbReference type="Proteomes" id="UP001157733">
    <property type="component" value="Chromosome"/>
</dbReference>